<accession>A0ACC2NWH4</accession>
<gene>
    <name evidence="1" type="ORF">QAD02_010952</name>
</gene>
<reference evidence="1" key="1">
    <citation type="submission" date="2023-04" db="EMBL/GenBank/DDBJ databases">
        <title>A chromosome-level genome assembly of the parasitoid wasp Eretmocerus hayati.</title>
        <authorList>
            <person name="Zhong Y."/>
            <person name="Liu S."/>
            <person name="Liu Y."/>
        </authorList>
    </citation>
    <scope>NUCLEOTIDE SEQUENCE</scope>
    <source>
        <strain evidence="1">ZJU_SS_LIU_2023</strain>
    </source>
</reference>
<dbReference type="Proteomes" id="UP001239111">
    <property type="component" value="Chromosome 2"/>
</dbReference>
<sequence length="1383" mass="147807">MGLRISLYFVLISIFGRLAIVTSFLKDVDLRFKVTNPDSVLHQKNESLNHESSHDYQFQKNLPHAQASPIIEAGANLSIGAGMKGGFGIKKSINKVKEVFHNTVRQHVESASEAGLAGSSHVGANFGTHKQGSFGFNAQSKIGVKTASDTILGTPHSMDSGYSMGGTHQGHLSGIVHGSHSGHSTKHHQSASDGSSNSSKDDWGNSKEHGDVSQGSSSYPQIDPRSALDSNLNASASKEGTYSIDSTVEKNLQNILQRDRPGFESKQNETKDESDRNTENGVINENVHLGGLSVEGGMKKAADKGPDFSSSIGGQKSAIYEMYNVSEVNTLNRESSDHIDGSLQDKHHSVDSSSATQESSDTRNLLNDKKNNDSEAHGESDQNSLTYSDESFKREHNSVNLSGYEAGDLPSGTVSLKIEDSLNDHKNNDSEVYGKSGQNAPTDSDKSLKNKGKSNNLNGYEAEDSSSGEASFKIQDLLNDHKNNNSDVHRKSDQKSPADSDESLANVHTSENLDGYKAEDSSSGKGLLDTHNLLNDDQNNDSRVRGVSDQNLSPDSDKSLKNKHNHKNSNEYKAEDSSSGEGLLDTHNLLNDDQNNDSRVRGVSDQNLSPDSDKSLKNKHNHKNSNGYKAEDSSSGKGLLDTHNLLNDDQNNDSRVRGVSDQNSSPDSDKSLKNKHNHKNLNGYEAYNSSSGEGSLKIEDSLNDHKNNDLGVHGNSHQKLPKGSDESLKNTPNSKNLSGYEAEGSSAGEGSFDFRNILNDNKNNDSRASGESDQNSPTASDGSSESNHDSEVTFRSGGHGSIPGGEDYINGGFPKHPKNQSDGVHGTLGRGFSAHSGGLLENNLYHSNEYQAHGTYSGNEQSHDQNSFNHQGNGNLDVSNILGQGYLVDLNSTQTSQPLTFPVVQQGNIQESVMPTGNNGVHSSWEGDLPASVDNSGNHQYLNQDGYYAHQGVSQTQASVGYGNDFSAGYNHLAGGINSSHNLGSSNHGHHYSGHAHTSSVQNQDGHFAHQGAPQFHASGGLQNLGHVGDNQLGYDINFSNQLGSSNHGHHYLGHASTSSVQNQEGHFAHQGASEFHASGGYQNLGHVGNNQLGHDINFSNQLGSSNHGHHYLGHASTSSVQNQDGHFAHQGAPQLHASGGLQNLGHVGNNQLGYDINFSNQLGSSNHGHHYLGHASTSSVQNQEGHFAHQGASEFHASGGYQNLGHVGNNQLGYDINFSNQLGSSNHGHHYSGHAHTSSVQNQDGHFAHQGVSQLHASGGYGNHGNAGVSGQIAVGNGNYGQWSSSTGHVSNTHNLNHFSQSSHHISSSGNLVAGNSPKSCTKICDGKPANAHLEYEKCSKHFCHCDVGNQAWLKECGPGTLWDDGVKTCNHPAQVTGCAMG</sequence>
<comment type="caution">
    <text evidence="1">The sequence shown here is derived from an EMBL/GenBank/DDBJ whole genome shotgun (WGS) entry which is preliminary data.</text>
</comment>
<protein>
    <submittedName>
        <fullName evidence="1">Uncharacterized protein</fullName>
    </submittedName>
</protein>
<evidence type="ECO:0000313" key="1">
    <source>
        <dbReference type="EMBL" id="KAJ8675166.1"/>
    </source>
</evidence>
<dbReference type="EMBL" id="CM056742">
    <property type="protein sequence ID" value="KAJ8675166.1"/>
    <property type="molecule type" value="Genomic_DNA"/>
</dbReference>
<organism evidence="1 2">
    <name type="scientific">Eretmocerus hayati</name>
    <dbReference type="NCBI Taxonomy" id="131215"/>
    <lineage>
        <taxon>Eukaryota</taxon>
        <taxon>Metazoa</taxon>
        <taxon>Ecdysozoa</taxon>
        <taxon>Arthropoda</taxon>
        <taxon>Hexapoda</taxon>
        <taxon>Insecta</taxon>
        <taxon>Pterygota</taxon>
        <taxon>Neoptera</taxon>
        <taxon>Endopterygota</taxon>
        <taxon>Hymenoptera</taxon>
        <taxon>Apocrita</taxon>
        <taxon>Proctotrupomorpha</taxon>
        <taxon>Chalcidoidea</taxon>
        <taxon>Aphelinidae</taxon>
        <taxon>Aphelininae</taxon>
        <taxon>Eretmocerus</taxon>
    </lineage>
</organism>
<proteinExistence type="predicted"/>
<name>A0ACC2NWH4_9HYME</name>
<keyword evidence="2" id="KW-1185">Reference proteome</keyword>
<evidence type="ECO:0000313" key="2">
    <source>
        <dbReference type="Proteomes" id="UP001239111"/>
    </source>
</evidence>